<proteinExistence type="predicted"/>
<evidence type="ECO:0000256" key="4">
    <source>
        <dbReference type="SAM" id="MobiDB-lite"/>
    </source>
</evidence>
<accession>A0A317ZS07</accession>
<dbReference type="PROSITE" id="PS50935">
    <property type="entry name" value="SSB"/>
    <property type="match status" value="1"/>
</dbReference>
<reference evidence="5 6" key="1">
    <citation type="submission" date="2018-05" db="EMBL/GenBank/DDBJ databases">
        <title>Genetic diversity of glacier-inhabiting Cryobacterium bacteria in China and description of Cryobacterium mengkeensis sp. nov. and Arthrobacter glacialis sp. nov.</title>
        <authorList>
            <person name="Liu Q."/>
            <person name="Xin Y.-H."/>
        </authorList>
    </citation>
    <scope>NUCLEOTIDE SEQUENCE [LARGE SCALE GENOMIC DNA]</scope>
    <source>
        <strain evidence="5 6">SK-1</strain>
    </source>
</reference>
<dbReference type="RefSeq" id="WP_110127517.1">
    <property type="nucleotide sequence ID" value="NZ_QHLY01000012.1"/>
</dbReference>
<dbReference type="NCBIfam" id="TIGR00621">
    <property type="entry name" value="ssb"/>
    <property type="match status" value="1"/>
</dbReference>
<dbReference type="PANTHER" id="PTHR10302">
    <property type="entry name" value="SINGLE-STRANDED DNA-BINDING PROTEIN"/>
    <property type="match status" value="1"/>
</dbReference>
<organism evidence="5 6">
    <name type="scientific">Cryobacterium arcticum</name>
    <dbReference type="NCBI Taxonomy" id="670052"/>
    <lineage>
        <taxon>Bacteria</taxon>
        <taxon>Bacillati</taxon>
        <taxon>Actinomycetota</taxon>
        <taxon>Actinomycetes</taxon>
        <taxon>Micrococcales</taxon>
        <taxon>Microbacteriaceae</taxon>
        <taxon>Cryobacterium</taxon>
    </lineage>
</organism>
<evidence type="ECO:0000313" key="6">
    <source>
        <dbReference type="Proteomes" id="UP000246722"/>
    </source>
</evidence>
<comment type="caution">
    <text evidence="5">The sequence shown here is derived from an EMBL/GenBank/DDBJ whole genome shotgun (WGS) entry which is preliminary data.</text>
</comment>
<dbReference type="EMBL" id="QHLY01000012">
    <property type="protein sequence ID" value="PXA67843.1"/>
    <property type="molecule type" value="Genomic_DNA"/>
</dbReference>
<protein>
    <recommendedName>
        <fullName evidence="2 3">Single-stranded DNA-binding protein</fullName>
    </recommendedName>
</protein>
<feature type="compositionally biased region" description="Low complexity" evidence="4">
    <location>
        <begin position="128"/>
        <end position="137"/>
    </location>
</feature>
<dbReference type="InterPro" id="IPR011344">
    <property type="entry name" value="ssDNA-bd"/>
</dbReference>
<dbReference type="InterPro" id="IPR012340">
    <property type="entry name" value="NA-bd_OB-fold"/>
</dbReference>
<dbReference type="Proteomes" id="UP000246722">
    <property type="component" value="Unassembled WGS sequence"/>
</dbReference>
<gene>
    <name evidence="5" type="ORF">CTB96_14275</name>
</gene>
<dbReference type="CDD" id="cd04496">
    <property type="entry name" value="SSB_OBF"/>
    <property type="match status" value="1"/>
</dbReference>
<evidence type="ECO:0000256" key="3">
    <source>
        <dbReference type="RuleBase" id="RU000524"/>
    </source>
</evidence>
<dbReference type="GO" id="GO:0009295">
    <property type="term" value="C:nucleoid"/>
    <property type="evidence" value="ECO:0007669"/>
    <property type="project" value="TreeGrafter"/>
</dbReference>
<dbReference type="Pfam" id="PF00436">
    <property type="entry name" value="SSB"/>
    <property type="match status" value="1"/>
</dbReference>
<evidence type="ECO:0000313" key="5">
    <source>
        <dbReference type="EMBL" id="PXA67843.1"/>
    </source>
</evidence>
<name>A0A317ZS07_9MICO</name>
<keyword evidence="6" id="KW-1185">Reference proteome</keyword>
<dbReference type="PIRSF" id="PIRSF002070">
    <property type="entry name" value="SSB"/>
    <property type="match status" value="1"/>
</dbReference>
<dbReference type="OrthoDB" id="4427276at2"/>
<evidence type="ECO:0000256" key="1">
    <source>
        <dbReference type="ARBA" id="ARBA00023125"/>
    </source>
</evidence>
<dbReference type="Gene3D" id="2.40.50.140">
    <property type="entry name" value="Nucleic acid-binding proteins"/>
    <property type="match status" value="1"/>
</dbReference>
<dbReference type="SUPFAM" id="SSF50249">
    <property type="entry name" value="Nucleic acid-binding proteins"/>
    <property type="match status" value="1"/>
</dbReference>
<keyword evidence="1 2" id="KW-0238">DNA-binding</keyword>
<dbReference type="AlphaFoldDB" id="A0A317ZS07"/>
<dbReference type="PANTHER" id="PTHR10302:SF27">
    <property type="entry name" value="SINGLE-STRANDED DNA-BINDING PROTEIN"/>
    <property type="match status" value="1"/>
</dbReference>
<sequence length="156" mass="16699">MTDTIALAGIVATSPRHLVTSTGLAITSFRLACRQRRFDRERSAWVDADTNWYTVSAFRQLAHNVERSVQKGEHVVVSGRLRIRDWENQDRSGTSVEVEADAIGHNLAWGTTTLVRTAAPAETEQRDAQPAGPVQAGAGAGGGAGSGETELETSPT</sequence>
<dbReference type="InterPro" id="IPR000424">
    <property type="entry name" value="Primosome_PriB/ssb"/>
</dbReference>
<feature type="region of interest" description="Disordered" evidence="4">
    <location>
        <begin position="117"/>
        <end position="156"/>
    </location>
</feature>
<dbReference type="GO" id="GO:0003697">
    <property type="term" value="F:single-stranded DNA binding"/>
    <property type="evidence" value="ECO:0007669"/>
    <property type="project" value="InterPro"/>
</dbReference>
<dbReference type="GO" id="GO:0006260">
    <property type="term" value="P:DNA replication"/>
    <property type="evidence" value="ECO:0007669"/>
    <property type="project" value="InterPro"/>
</dbReference>
<evidence type="ECO:0000256" key="2">
    <source>
        <dbReference type="PIRNR" id="PIRNR002070"/>
    </source>
</evidence>